<dbReference type="Proteomes" id="UP000653454">
    <property type="component" value="Unassembled WGS sequence"/>
</dbReference>
<comment type="caution">
    <text evidence="2">The sequence shown here is derived from an EMBL/GenBank/DDBJ whole genome shotgun (WGS) entry which is preliminary data.</text>
</comment>
<dbReference type="InterPro" id="IPR036570">
    <property type="entry name" value="HORMA_dom_sf"/>
</dbReference>
<gene>
    <name evidence="2" type="ORF">PLXY2_LOCUS14543</name>
</gene>
<accession>A0A8S4G9G5</accession>
<dbReference type="PANTHER" id="PTHR11842:SF10">
    <property type="entry name" value="MITOTIC SPINDLE ASSEMBLY CHECKPOINT PROTEIN MAD2B"/>
    <property type="match status" value="1"/>
</dbReference>
<name>A0A8S4G9G5_PLUXY</name>
<organism evidence="2 3">
    <name type="scientific">Plutella xylostella</name>
    <name type="common">Diamondback moth</name>
    <name type="synonym">Plutella maculipennis</name>
    <dbReference type="NCBI Taxonomy" id="51655"/>
    <lineage>
        <taxon>Eukaryota</taxon>
        <taxon>Metazoa</taxon>
        <taxon>Ecdysozoa</taxon>
        <taxon>Arthropoda</taxon>
        <taxon>Hexapoda</taxon>
        <taxon>Insecta</taxon>
        <taxon>Pterygota</taxon>
        <taxon>Neoptera</taxon>
        <taxon>Endopterygota</taxon>
        <taxon>Lepidoptera</taxon>
        <taxon>Glossata</taxon>
        <taxon>Ditrysia</taxon>
        <taxon>Yponomeutoidea</taxon>
        <taxon>Plutellidae</taxon>
        <taxon>Plutella</taxon>
    </lineage>
</organism>
<dbReference type="GO" id="GO:0016035">
    <property type="term" value="C:zeta DNA polymerase complex"/>
    <property type="evidence" value="ECO:0007669"/>
    <property type="project" value="TreeGrafter"/>
</dbReference>
<dbReference type="Gene3D" id="3.30.900.10">
    <property type="entry name" value="HORMA domain"/>
    <property type="match status" value="1"/>
</dbReference>
<dbReference type="PANTHER" id="PTHR11842">
    <property type="entry name" value="MITOTIC SPINDLE ASSEMBLY CHECKPOINT PROTEIN MAD2"/>
    <property type="match status" value="1"/>
</dbReference>
<reference evidence="2" key="1">
    <citation type="submission" date="2020-11" db="EMBL/GenBank/DDBJ databases">
        <authorList>
            <person name="Whiteford S."/>
        </authorList>
    </citation>
    <scope>NUCLEOTIDE SEQUENCE</scope>
</reference>
<dbReference type="InterPro" id="IPR045091">
    <property type="entry name" value="Mad2-like"/>
</dbReference>
<keyword evidence="3" id="KW-1185">Reference proteome</keyword>
<proteinExistence type="predicted"/>
<dbReference type="SUPFAM" id="SSF56019">
    <property type="entry name" value="The spindle assembly checkpoint protein mad2"/>
    <property type="match status" value="1"/>
</dbReference>
<dbReference type="PROSITE" id="PS50815">
    <property type="entry name" value="HORMA"/>
    <property type="match status" value="1"/>
</dbReference>
<dbReference type="EMBL" id="CAJHNJ030000133">
    <property type="protein sequence ID" value="CAG9136287.1"/>
    <property type="molecule type" value="Genomic_DNA"/>
</dbReference>
<evidence type="ECO:0000313" key="2">
    <source>
        <dbReference type="EMBL" id="CAG9136287.1"/>
    </source>
</evidence>
<evidence type="ECO:0000313" key="3">
    <source>
        <dbReference type="Proteomes" id="UP000653454"/>
    </source>
</evidence>
<dbReference type="InterPro" id="IPR003511">
    <property type="entry name" value="HORMA_dom"/>
</dbReference>
<dbReference type="Pfam" id="PF02301">
    <property type="entry name" value="HORMA"/>
    <property type="match status" value="1"/>
</dbReference>
<feature type="domain" description="HORMA" evidence="1">
    <location>
        <begin position="3"/>
        <end position="191"/>
    </location>
</feature>
<evidence type="ECO:0000259" key="1">
    <source>
        <dbReference type="PROSITE" id="PS50815"/>
    </source>
</evidence>
<sequence length="193" mass="22416">MDSCFIDVTVEFLSVAFHNILYYTSVYPRSIFETRRKYSMVVYHSTHPEVNQYIDLCLKSVAECLKSGQLSRVVFAVTDESHHPVMKFTFDLNKSDHFDETVDAYLVQCEQNLRAFCLSLSSLTSKFKELPEDSSFTIHLHTNESNAVALETNPDLEDFPLVEVKEQTQESEKIIPIRQFSIKNYNFDTYIEL</sequence>
<dbReference type="AlphaFoldDB" id="A0A8S4G9G5"/>
<protein>
    <submittedName>
        <fullName evidence="2">(diamondback moth) hypothetical protein</fullName>
    </submittedName>
</protein>